<evidence type="ECO:0000313" key="1">
    <source>
        <dbReference type="EMBL" id="KAF6114746.1"/>
    </source>
</evidence>
<dbReference type="AlphaFoldDB" id="A0A834EF17"/>
<reference evidence="1 2" key="1">
    <citation type="journal article" date="2020" name="Nature">
        <title>Six reference-quality genomes reveal evolution of bat adaptations.</title>
        <authorList>
            <person name="Jebb D."/>
            <person name="Huang Z."/>
            <person name="Pippel M."/>
            <person name="Hughes G.M."/>
            <person name="Lavrichenko K."/>
            <person name="Devanna P."/>
            <person name="Winkler S."/>
            <person name="Jermiin L.S."/>
            <person name="Skirmuntt E.C."/>
            <person name="Katzourakis A."/>
            <person name="Burkitt-Gray L."/>
            <person name="Ray D.A."/>
            <person name="Sullivan K.A.M."/>
            <person name="Roscito J.G."/>
            <person name="Kirilenko B.M."/>
            <person name="Davalos L.M."/>
            <person name="Corthals A.P."/>
            <person name="Power M.L."/>
            <person name="Jones G."/>
            <person name="Ransome R.D."/>
            <person name="Dechmann D.K.N."/>
            <person name="Locatelli A.G."/>
            <person name="Puechmaille S.J."/>
            <person name="Fedrigo O."/>
            <person name="Jarvis E.D."/>
            <person name="Hiller M."/>
            <person name="Vernes S.C."/>
            <person name="Myers E.W."/>
            <person name="Teeling E.C."/>
        </authorList>
    </citation>
    <scope>NUCLEOTIDE SEQUENCE [LARGE SCALE GENOMIC DNA]</scope>
    <source>
        <strain evidence="1">Bat1K_MPI-CBG_1</strain>
    </source>
</reference>
<name>A0A834EF17_9CHIR</name>
<evidence type="ECO:0000313" key="2">
    <source>
        <dbReference type="Proteomes" id="UP000664940"/>
    </source>
</evidence>
<accession>A0A834EF17</accession>
<sequence length="147" mass="16363">MVIMPLVLSLARNVSHSKGGGAYCRGLKSQILLDVCLQKILYTRCGSLILGNLGKVLQSLEICFLLKEKTENYMVIELPPHPRAGHRHSLGAGPQCACLRVCVAAESTLYPDSFITWLSHRLAPCDSLQTADHFCLLLKMFLYYKLI</sequence>
<comment type="caution">
    <text evidence="1">The sequence shown here is derived from an EMBL/GenBank/DDBJ whole genome shotgun (WGS) entry which is preliminary data.</text>
</comment>
<proteinExistence type="predicted"/>
<protein>
    <submittedName>
        <fullName evidence="1">Uncharacterized protein</fullName>
    </submittedName>
</protein>
<organism evidence="1 2">
    <name type="scientific">Phyllostomus discolor</name>
    <name type="common">pale spear-nosed bat</name>
    <dbReference type="NCBI Taxonomy" id="89673"/>
    <lineage>
        <taxon>Eukaryota</taxon>
        <taxon>Metazoa</taxon>
        <taxon>Chordata</taxon>
        <taxon>Craniata</taxon>
        <taxon>Vertebrata</taxon>
        <taxon>Euteleostomi</taxon>
        <taxon>Mammalia</taxon>
        <taxon>Eutheria</taxon>
        <taxon>Laurasiatheria</taxon>
        <taxon>Chiroptera</taxon>
        <taxon>Yangochiroptera</taxon>
        <taxon>Phyllostomidae</taxon>
        <taxon>Phyllostominae</taxon>
        <taxon>Phyllostomus</taxon>
    </lineage>
</organism>
<gene>
    <name evidence="1" type="ORF">HJG60_010680</name>
</gene>
<dbReference type="Proteomes" id="UP000664940">
    <property type="component" value="Unassembled WGS sequence"/>
</dbReference>
<dbReference type="EMBL" id="JABVXQ010000004">
    <property type="protein sequence ID" value="KAF6114746.1"/>
    <property type="molecule type" value="Genomic_DNA"/>
</dbReference>